<evidence type="ECO:0000259" key="1">
    <source>
        <dbReference type="Pfam" id="PF08350"/>
    </source>
</evidence>
<dbReference type="InterPro" id="IPR036388">
    <property type="entry name" value="WH-like_DNA-bd_sf"/>
</dbReference>
<accession>A0ABD5QEK2</accession>
<dbReference type="Gene3D" id="1.10.10.10">
    <property type="entry name" value="Winged helix-like DNA-binding domain superfamily/Winged helix DNA-binding domain"/>
    <property type="match status" value="1"/>
</dbReference>
<comment type="caution">
    <text evidence="3">The sequence shown here is derived from an EMBL/GenBank/DDBJ whole genome shotgun (WGS) entry which is preliminary data.</text>
</comment>
<evidence type="ECO:0000313" key="4">
    <source>
        <dbReference type="Proteomes" id="UP001595925"/>
    </source>
</evidence>
<gene>
    <name evidence="3" type="ORF">ACFPFO_10620</name>
</gene>
<dbReference type="InterPro" id="IPR057527">
    <property type="entry name" value="HVO_A0261-like_N"/>
</dbReference>
<reference evidence="3 4" key="1">
    <citation type="journal article" date="2019" name="Int. J. Syst. Evol. Microbiol.">
        <title>The Global Catalogue of Microorganisms (GCM) 10K type strain sequencing project: providing services to taxonomists for standard genome sequencing and annotation.</title>
        <authorList>
            <consortium name="The Broad Institute Genomics Platform"/>
            <consortium name="The Broad Institute Genome Sequencing Center for Infectious Disease"/>
            <person name="Wu L."/>
            <person name="Ma J."/>
        </authorList>
    </citation>
    <scope>NUCLEOTIDE SEQUENCE [LARGE SCALE GENOMIC DNA]</scope>
    <source>
        <strain evidence="3 4">CGMCC 1.15824</strain>
    </source>
</reference>
<dbReference type="Pfam" id="PF25213">
    <property type="entry name" value="HVO_A0261_N"/>
    <property type="match status" value="1"/>
</dbReference>
<dbReference type="SUPFAM" id="SSF46785">
    <property type="entry name" value="Winged helix' DNA-binding domain"/>
    <property type="match status" value="1"/>
</dbReference>
<dbReference type="InterPro" id="IPR036390">
    <property type="entry name" value="WH_DNA-bd_sf"/>
</dbReference>
<feature type="domain" description="Methanogenesis regulatory protein FilR1 middle" evidence="1">
    <location>
        <begin position="121"/>
        <end position="243"/>
    </location>
</feature>
<protein>
    <submittedName>
        <fullName evidence="3">Helix-turn-helix transcriptional regulator</fullName>
    </submittedName>
</protein>
<name>A0ABD5QEK2_9EURY</name>
<organism evidence="3 4">
    <name type="scientific">Saliphagus infecundisoli</name>
    <dbReference type="NCBI Taxonomy" id="1849069"/>
    <lineage>
        <taxon>Archaea</taxon>
        <taxon>Methanobacteriati</taxon>
        <taxon>Methanobacteriota</taxon>
        <taxon>Stenosarchaea group</taxon>
        <taxon>Halobacteria</taxon>
        <taxon>Halobacteriales</taxon>
        <taxon>Natrialbaceae</taxon>
        <taxon>Saliphagus</taxon>
    </lineage>
</organism>
<dbReference type="RefSeq" id="WP_224827067.1">
    <property type="nucleotide sequence ID" value="NZ_JAIVEF010000001.1"/>
</dbReference>
<evidence type="ECO:0000313" key="3">
    <source>
        <dbReference type="EMBL" id="MFC4988201.1"/>
    </source>
</evidence>
<feature type="domain" description="HVO-A0261-like N-terminal" evidence="2">
    <location>
        <begin position="8"/>
        <end position="85"/>
    </location>
</feature>
<dbReference type="Pfam" id="PF08350">
    <property type="entry name" value="FilR1_middle"/>
    <property type="match status" value="1"/>
</dbReference>
<dbReference type="Proteomes" id="UP001595925">
    <property type="component" value="Unassembled WGS sequence"/>
</dbReference>
<keyword evidence="4" id="KW-1185">Reference proteome</keyword>
<proteinExistence type="predicted"/>
<dbReference type="AlphaFoldDB" id="A0ABD5QEK2"/>
<dbReference type="EMBL" id="JBHSJG010000036">
    <property type="protein sequence ID" value="MFC4988201.1"/>
    <property type="molecule type" value="Genomic_DNA"/>
</dbReference>
<dbReference type="InterPro" id="IPR013561">
    <property type="entry name" value="FilR1_middle_dom"/>
</dbReference>
<sequence length="250" mass="27834">MGYEWGTDLFSSPHRFDVLGSLHEEPTDTRGLTEELSASRVTVQRHLNACGELGWVEKVDGRYELTAVGDLVYLSAKRFLDRLSALERHGPVVGTFADRDPAFDPLLLEEATVTVATPTNPHAPISHYRTAMTDSETSSVRGISPIVSDLFIEVHGRLLADGVETELIMPRPVLERVPEPEEPPPGAFTLRTLEDSVDFGLTLTDDTALVGRYEDGTFAACVENDTPAFREWVKDVYERYRERSTVVARD</sequence>
<evidence type="ECO:0000259" key="2">
    <source>
        <dbReference type="Pfam" id="PF25213"/>
    </source>
</evidence>